<keyword evidence="5 7" id="KW-0472">Membrane</keyword>
<dbReference type="GO" id="GO:0005783">
    <property type="term" value="C:endoplasmic reticulum"/>
    <property type="evidence" value="ECO:0007669"/>
    <property type="project" value="TreeGrafter"/>
</dbReference>
<proteinExistence type="inferred from homology"/>
<feature type="transmembrane region" description="Helical" evidence="7">
    <location>
        <begin position="153"/>
        <end position="172"/>
    </location>
</feature>
<feature type="transmembrane region" description="Helical" evidence="7">
    <location>
        <begin position="51"/>
        <end position="69"/>
    </location>
</feature>
<sequence length="238" mass="26357">MAAAMALHVRRHGFNRPISPLQVVLIFVIIVDTASFFLLHLPLILDEVTQLSLAAAFSVIALAMIASGLKAALTDPSHPDVPWKWGKGSFDDLGKTELPLCHTCHVRQEFRTEHCNSCNRCVAGFDHHCIWLNNCIGDANYASFWTAMVSATMFLVIMCVSGIVLIVVVILYGCPKELLLPALSFLLLLNIALLVPIFTLLIFHLALVNNRLTTLEYIMAHLDYDRALDSGKNPPLRP</sequence>
<dbReference type="GO" id="GO:0006612">
    <property type="term" value="P:protein targeting to membrane"/>
    <property type="evidence" value="ECO:0007669"/>
    <property type="project" value="TreeGrafter"/>
</dbReference>
<feature type="transmembrane region" description="Helical" evidence="7">
    <location>
        <begin position="178"/>
        <end position="203"/>
    </location>
</feature>
<dbReference type="PANTHER" id="PTHR22883">
    <property type="entry name" value="ZINC FINGER DHHC DOMAIN CONTAINING PROTEIN"/>
    <property type="match status" value="1"/>
</dbReference>
<comment type="subcellular location">
    <subcellularLocation>
        <location evidence="1">Membrane</location>
        <topology evidence="1">Multi-pass membrane protein</topology>
    </subcellularLocation>
</comment>
<comment type="similarity">
    <text evidence="7">Belongs to the DHHC palmitoyltransferase family.</text>
</comment>
<feature type="domain" description="Palmitoyltransferase DHHC" evidence="8">
    <location>
        <begin position="98"/>
        <end position="218"/>
    </location>
</feature>
<dbReference type="GO" id="GO:0019706">
    <property type="term" value="F:protein-cysteine S-palmitoyltransferase activity"/>
    <property type="evidence" value="ECO:0007669"/>
    <property type="project" value="UniProtKB-EC"/>
</dbReference>
<feature type="transmembrane region" description="Helical" evidence="7">
    <location>
        <begin position="21"/>
        <end position="45"/>
    </location>
</feature>
<protein>
    <recommendedName>
        <fullName evidence="7">Palmitoyltransferase</fullName>
        <ecNumber evidence="7">2.3.1.225</ecNumber>
    </recommendedName>
</protein>
<comment type="catalytic activity">
    <reaction evidence="7">
        <text>L-cysteinyl-[protein] + hexadecanoyl-CoA = S-hexadecanoyl-L-cysteinyl-[protein] + CoA</text>
        <dbReference type="Rhea" id="RHEA:36683"/>
        <dbReference type="Rhea" id="RHEA-COMP:10131"/>
        <dbReference type="Rhea" id="RHEA-COMP:11032"/>
        <dbReference type="ChEBI" id="CHEBI:29950"/>
        <dbReference type="ChEBI" id="CHEBI:57287"/>
        <dbReference type="ChEBI" id="CHEBI:57379"/>
        <dbReference type="ChEBI" id="CHEBI:74151"/>
        <dbReference type="EC" id="2.3.1.225"/>
    </reaction>
</comment>
<feature type="non-terminal residue" evidence="9">
    <location>
        <position position="1"/>
    </location>
</feature>
<comment type="domain">
    <text evidence="7">The DHHC domain is required for palmitoyltransferase activity.</text>
</comment>
<dbReference type="EC" id="2.3.1.225" evidence="7"/>
<evidence type="ECO:0000256" key="3">
    <source>
        <dbReference type="ARBA" id="ARBA00022692"/>
    </source>
</evidence>
<keyword evidence="10" id="KW-1185">Reference proteome</keyword>
<evidence type="ECO:0000256" key="5">
    <source>
        <dbReference type="ARBA" id="ARBA00023136"/>
    </source>
</evidence>
<keyword evidence="6 7" id="KW-0012">Acyltransferase</keyword>
<dbReference type="OrthoDB" id="1924421at2759"/>
<keyword evidence="2 7" id="KW-0808">Transferase</keyword>
<keyword evidence="4 7" id="KW-1133">Transmembrane helix</keyword>
<dbReference type="EMBL" id="CAJNJA010025382">
    <property type="protein sequence ID" value="CAE7542048.1"/>
    <property type="molecule type" value="Genomic_DNA"/>
</dbReference>
<dbReference type="InterPro" id="IPR039859">
    <property type="entry name" value="PFA4/ZDH16/20/ERF2-like"/>
</dbReference>
<dbReference type="InterPro" id="IPR001594">
    <property type="entry name" value="Palmitoyltrfase_DHHC"/>
</dbReference>
<evidence type="ECO:0000313" key="9">
    <source>
        <dbReference type="EMBL" id="CAE7542048.1"/>
    </source>
</evidence>
<organism evidence="9 10">
    <name type="scientific">Symbiodinium necroappetens</name>
    <dbReference type="NCBI Taxonomy" id="1628268"/>
    <lineage>
        <taxon>Eukaryota</taxon>
        <taxon>Sar</taxon>
        <taxon>Alveolata</taxon>
        <taxon>Dinophyceae</taxon>
        <taxon>Suessiales</taxon>
        <taxon>Symbiodiniaceae</taxon>
        <taxon>Symbiodinium</taxon>
    </lineage>
</organism>
<gene>
    <name evidence="9" type="primary">PAT22</name>
    <name evidence="9" type="ORF">SNEC2469_LOCUS15605</name>
</gene>
<reference evidence="9" key="1">
    <citation type="submission" date="2021-02" db="EMBL/GenBank/DDBJ databases">
        <authorList>
            <person name="Dougan E. K."/>
            <person name="Rhodes N."/>
            <person name="Thang M."/>
            <person name="Chan C."/>
        </authorList>
    </citation>
    <scope>NUCLEOTIDE SEQUENCE</scope>
</reference>
<dbReference type="GO" id="GO:0005794">
    <property type="term" value="C:Golgi apparatus"/>
    <property type="evidence" value="ECO:0007669"/>
    <property type="project" value="TreeGrafter"/>
</dbReference>
<dbReference type="Pfam" id="PF01529">
    <property type="entry name" value="DHHC"/>
    <property type="match status" value="1"/>
</dbReference>
<dbReference type="PROSITE" id="PS50216">
    <property type="entry name" value="DHHC"/>
    <property type="match status" value="1"/>
</dbReference>
<evidence type="ECO:0000256" key="7">
    <source>
        <dbReference type="RuleBase" id="RU079119"/>
    </source>
</evidence>
<name>A0A812TX08_9DINO</name>
<evidence type="ECO:0000256" key="4">
    <source>
        <dbReference type="ARBA" id="ARBA00022989"/>
    </source>
</evidence>
<evidence type="ECO:0000256" key="2">
    <source>
        <dbReference type="ARBA" id="ARBA00022679"/>
    </source>
</evidence>
<evidence type="ECO:0000259" key="8">
    <source>
        <dbReference type="Pfam" id="PF01529"/>
    </source>
</evidence>
<keyword evidence="3 7" id="KW-0812">Transmembrane</keyword>
<comment type="caution">
    <text evidence="9">The sequence shown here is derived from an EMBL/GenBank/DDBJ whole genome shotgun (WGS) entry which is preliminary data.</text>
</comment>
<accession>A0A812TX08</accession>
<dbReference type="AlphaFoldDB" id="A0A812TX08"/>
<dbReference type="GO" id="GO:0016020">
    <property type="term" value="C:membrane"/>
    <property type="evidence" value="ECO:0007669"/>
    <property type="project" value="UniProtKB-SubCell"/>
</dbReference>
<evidence type="ECO:0000256" key="1">
    <source>
        <dbReference type="ARBA" id="ARBA00004141"/>
    </source>
</evidence>
<dbReference type="Proteomes" id="UP000601435">
    <property type="component" value="Unassembled WGS sequence"/>
</dbReference>
<evidence type="ECO:0000313" key="10">
    <source>
        <dbReference type="Proteomes" id="UP000601435"/>
    </source>
</evidence>
<evidence type="ECO:0000256" key="6">
    <source>
        <dbReference type="ARBA" id="ARBA00023315"/>
    </source>
</evidence>